<dbReference type="EMBL" id="JBCDNA010000002">
    <property type="protein sequence ID" value="MEL4456235.1"/>
    <property type="molecule type" value="Genomic_DNA"/>
</dbReference>
<comment type="caution">
    <text evidence="2">The sequence shown here is derived from an EMBL/GenBank/DDBJ whole genome shotgun (WGS) entry which is preliminary data.</text>
</comment>
<dbReference type="Gene3D" id="3.10.450.50">
    <property type="match status" value="1"/>
</dbReference>
<dbReference type="Proteomes" id="UP001474120">
    <property type="component" value="Unassembled WGS sequence"/>
</dbReference>
<keyword evidence="3" id="KW-1185">Reference proteome</keyword>
<protein>
    <submittedName>
        <fullName evidence="2">Nuclear transport factor 2 family protein</fullName>
    </submittedName>
</protein>
<evidence type="ECO:0000256" key="1">
    <source>
        <dbReference type="SAM" id="SignalP"/>
    </source>
</evidence>
<reference evidence="2 3" key="1">
    <citation type="submission" date="2024-04" db="EMBL/GenBank/DDBJ databases">
        <title>whole genome sequencing of Lutimonas vermicola strain IMCC1616.</title>
        <authorList>
            <person name="Bae S.S."/>
        </authorList>
    </citation>
    <scope>NUCLEOTIDE SEQUENCE [LARGE SCALE GENOMIC DNA]</scope>
    <source>
        <strain evidence="2 3">IMCC1616</strain>
    </source>
</reference>
<accession>A0ABU9L566</accession>
<sequence length="177" mass="20901">MKKVLLFALLLFIVPSCQNKSPERFKTASAEIDLLKKGLTDYENANWEEWFKQYADSAKIFQNTWSQFESPEGVMKRHQELITKLLSYSFDKENLFFEQVIDDKGRTWVNFWGLWTGKLKANEKIIEIPVHLNFQFINGKIVKEYGYWDTIQLYEELKKAEFVSSHKVAEEDSKMAP</sequence>
<organism evidence="2 3">
    <name type="scientific">Lutimonas vermicola</name>
    <dbReference type="NCBI Taxonomy" id="414288"/>
    <lineage>
        <taxon>Bacteria</taxon>
        <taxon>Pseudomonadati</taxon>
        <taxon>Bacteroidota</taxon>
        <taxon>Flavobacteriia</taxon>
        <taxon>Flavobacteriales</taxon>
        <taxon>Flavobacteriaceae</taxon>
        <taxon>Lutimonas</taxon>
    </lineage>
</organism>
<dbReference type="RefSeq" id="WP_342160312.1">
    <property type="nucleotide sequence ID" value="NZ_JBCDNA010000002.1"/>
</dbReference>
<evidence type="ECO:0000313" key="2">
    <source>
        <dbReference type="EMBL" id="MEL4456235.1"/>
    </source>
</evidence>
<feature type="signal peptide" evidence="1">
    <location>
        <begin position="1"/>
        <end position="19"/>
    </location>
</feature>
<feature type="chain" id="PRO_5046238262" evidence="1">
    <location>
        <begin position="20"/>
        <end position="177"/>
    </location>
</feature>
<dbReference type="SUPFAM" id="SSF54427">
    <property type="entry name" value="NTF2-like"/>
    <property type="match status" value="1"/>
</dbReference>
<dbReference type="InterPro" id="IPR032710">
    <property type="entry name" value="NTF2-like_dom_sf"/>
</dbReference>
<gene>
    <name evidence="2" type="ORF">AABB81_10035</name>
</gene>
<evidence type="ECO:0000313" key="3">
    <source>
        <dbReference type="Proteomes" id="UP001474120"/>
    </source>
</evidence>
<keyword evidence="1" id="KW-0732">Signal</keyword>
<proteinExistence type="predicted"/>
<name>A0ABU9L566_9FLAO</name>